<dbReference type="GO" id="GO:0046872">
    <property type="term" value="F:metal ion binding"/>
    <property type="evidence" value="ECO:0007669"/>
    <property type="project" value="UniProtKB-KW"/>
</dbReference>
<dbReference type="PANTHER" id="PTHR11820">
    <property type="entry name" value="ACYLPYRUVASE"/>
    <property type="match status" value="1"/>
</dbReference>
<dbReference type="Pfam" id="PF01557">
    <property type="entry name" value="FAA_hydrolase"/>
    <property type="match status" value="1"/>
</dbReference>
<evidence type="ECO:0000256" key="2">
    <source>
        <dbReference type="ARBA" id="ARBA00022723"/>
    </source>
</evidence>
<sequence>MKCLNALQDPNQPIVIPSVAASPTEVDYEGELAVVLKEDCKNVSVQDALKYVAGYTCANDVSARLWQGKKGGGQTCRGKSFDTFCPIGPELVTPEEIPDPQSIRIATYLNGQRMQESSTRDMLFSVAQLISELSRDMTLVRGTLVLTGTPEGVGFRRHPPMFLTPGDVVEIEVERIERLVNPVVAT</sequence>
<dbReference type="GO" id="GO:0006107">
    <property type="term" value="P:oxaloacetate metabolic process"/>
    <property type="evidence" value="ECO:0007669"/>
    <property type="project" value="UniProtKB-ARBA"/>
</dbReference>
<dbReference type="InterPro" id="IPR036663">
    <property type="entry name" value="Fumarylacetoacetase_C_sf"/>
</dbReference>
<evidence type="ECO:0000259" key="3">
    <source>
        <dbReference type="Pfam" id="PF01557"/>
    </source>
</evidence>
<comment type="caution">
    <text evidence="4">The sequence shown here is derived from an EMBL/GenBank/DDBJ whole genome shotgun (WGS) entry which is preliminary data.</text>
</comment>
<dbReference type="InterPro" id="IPR011234">
    <property type="entry name" value="Fumarylacetoacetase-like_C"/>
</dbReference>
<reference evidence="4" key="1">
    <citation type="submission" date="2019-03" db="EMBL/GenBank/DDBJ databases">
        <title>Long read genome sequence of the mycoparasitic Pythium oligandrum ATCC 38472 isolated from sugarbeet rhizosphere.</title>
        <authorList>
            <person name="Gaulin E."/>
        </authorList>
    </citation>
    <scope>NUCLEOTIDE SEQUENCE</scope>
    <source>
        <strain evidence="4">ATCC 38472_TT</strain>
    </source>
</reference>
<dbReference type="EMBL" id="SPLM01000036">
    <property type="protein sequence ID" value="TMW66317.1"/>
    <property type="molecule type" value="Genomic_DNA"/>
</dbReference>
<evidence type="ECO:0000313" key="5">
    <source>
        <dbReference type="Proteomes" id="UP000794436"/>
    </source>
</evidence>
<dbReference type="SUPFAM" id="SSF56529">
    <property type="entry name" value="FAH"/>
    <property type="match status" value="1"/>
</dbReference>
<organism evidence="4 5">
    <name type="scientific">Pythium oligandrum</name>
    <name type="common">Mycoparasitic fungus</name>
    <dbReference type="NCBI Taxonomy" id="41045"/>
    <lineage>
        <taxon>Eukaryota</taxon>
        <taxon>Sar</taxon>
        <taxon>Stramenopiles</taxon>
        <taxon>Oomycota</taxon>
        <taxon>Peronosporomycetes</taxon>
        <taxon>Pythiales</taxon>
        <taxon>Pythiaceae</taxon>
        <taxon>Pythium</taxon>
    </lineage>
</organism>
<protein>
    <recommendedName>
        <fullName evidence="3">Fumarylacetoacetase-like C-terminal domain-containing protein</fullName>
    </recommendedName>
</protein>
<accession>A0A8K1FNX3</accession>
<dbReference type="GO" id="GO:0018773">
    <property type="term" value="F:acetylpyruvate hydrolase activity"/>
    <property type="evidence" value="ECO:0007669"/>
    <property type="project" value="TreeGrafter"/>
</dbReference>
<proteinExistence type="inferred from homology"/>
<keyword evidence="2" id="KW-0479">Metal-binding</keyword>
<evidence type="ECO:0000313" key="4">
    <source>
        <dbReference type="EMBL" id="TMW66317.1"/>
    </source>
</evidence>
<keyword evidence="5" id="KW-1185">Reference proteome</keyword>
<dbReference type="AlphaFoldDB" id="A0A8K1FNX3"/>
<dbReference type="Gene3D" id="3.90.850.10">
    <property type="entry name" value="Fumarylacetoacetase-like, C-terminal domain"/>
    <property type="match status" value="1"/>
</dbReference>
<evidence type="ECO:0000256" key="1">
    <source>
        <dbReference type="ARBA" id="ARBA00010211"/>
    </source>
</evidence>
<gene>
    <name evidence="4" type="ORF">Poli38472_004082</name>
</gene>
<dbReference type="Proteomes" id="UP000794436">
    <property type="component" value="Unassembled WGS sequence"/>
</dbReference>
<dbReference type="GO" id="GO:0050163">
    <property type="term" value="F:oxaloacetate tautomerase activity"/>
    <property type="evidence" value="ECO:0007669"/>
    <property type="project" value="UniProtKB-ARBA"/>
</dbReference>
<comment type="similarity">
    <text evidence="1">Belongs to the FAH family.</text>
</comment>
<dbReference type="FunFam" id="3.90.850.10:FF:000002">
    <property type="entry name" value="2-hydroxyhepta-2,4-diene-1,7-dioate isomerase"/>
    <property type="match status" value="1"/>
</dbReference>
<dbReference type="PANTHER" id="PTHR11820:SF7">
    <property type="entry name" value="ACYLPYRUVASE FAHD1, MITOCHONDRIAL"/>
    <property type="match status" value="1"/>
</dbReference>
<dbReference type="OrthoDB" id="411064at2759"/>
<feature type="domain" description="Fumarylacetoacetase-like C-terminal" evidence="3">
    <location>
        <begin position="3"/>
        <end position="184"/>
    </location>
</feature>
<name>A0A8K1FNX3_PYTOL</name>